<evidence type="ECO:0000256" key="3">
    <source>
        <dbReference type="ARBA" id="ARBA00023163"/>
    </source>
</evidence>
<proteinExistence type="predicted"/>
<reference evidence="6" key="1">
    <citation type="submission" date="2020-11" db="EMBL/GenBank/DDBJ databases">
        <title>Whole-genome analyses of Nonomuraea sp. K274.</title>
        <authorList>
            <person name="Veyisoglu A."/>
        </authorList>
    </citation>
    <scope>NUCLEOTIDE SEQUENCE</scope>
    <source>
        <strain evidence="6">K274</strain>
    </source>
</reference>
<dbReference type="SUPFAM" id="SSF46689">
    <property type="entry name" value="Homeodomain-like"/>
    <property type="match status" value="1"/>
</dbReference>
<accession>A0A931EW11</accession>
<dbReference type="AlphaFoldDB" id="A0A931EW11"/>
<protein>
    <submittedName>
        <fullName evidence="6">TetR/AcrR family transcriptional regulator</fullName>
    </submittedName>
</protein>
<keyword evidence="1" id="KW-0805">Transcription regulation</keyword>
<dbReference type="PANTHER" id="PTHR30055">
    <property type="entry name" value="HTH-TYPE TRANSCRIPTIONAL REGULATOR RUTR"/>
    <property type="match status" value="1"/>
</dbReference>
<name>A0A931EW11_9ACTN</name>
<dbReference type="Gene3D" id="1.10.357.10">
    <property type="entry name" value="Tetracycline Repressor, domain 2"/>
    <property type="match status" value="1"/>
</dbReference>
<evidence type="ECO:0000313" key="7">
    <source>
        <dbReference type="Proteomes" id="UP000605361"/>
    </source>
</evidence>
<dbReference type="GO" id="GO:0000976">
    <property type="term" value="F:transcription cis-regulatory region binding"/>
    <property type="evidence" value="ECO:0007669"/>
    <property type="project" value="TreeGrafter"/>
</dbReference>
<dbReference type="Proteomes" id="UP000605361">
    <property type="component" value="Unassembled WGS sequence"/>
</dbReference>
<dbReference type="InterPro" id="IPR001647">
    <property type="entry name" value="HTH_TetR"/>
</dbReference>
<dbReference type="SUPFAM" id="SSF48498">
    <property type="entry name" value="Tetracyclin repressor-like, C-terminal domain"/>
    <property type="match status" value="1"/>
</dbReference>
<keyword evidence="2 4" id="KW-0238">DNA-binding</keyword>
<evidence type="ECO:0000259" key="5">
    <source>
        <dbReference type="PROSITE" id="PS50977"/>
    </source>
</evidence>
<dbReference type="Pfam" id="PF13305">
    <property type="entry name" value="TetR_C_33"/>
    <property type="match status" value="1"/>
</dbReference>
<evidence type="ECO:0000256" key="2">
    <source>
        <dbReference type="ARBA" id="ARBA00023125"/>
    </source>
</evidence>
<feature type="domain" description="HTH tetR-type" evidence="5">
    <location>
        <begin position="8"/>
        <end position="68"/>
    </location>
</feature>
<evidence type="ECO:0000313" key="6">
    <source>
        <dbReference type="EMBL" id="MBF8184730.1"/>
    </source>
</evidence>
<dbReference type="PANTHER" id="PTHR30055:SF209">
    <property type="entry name" value="POSSIBLE TRANSCRIPTIONAL REGULATORY PROTEIN (PROBABLY TETR-FAMILY)"/>
    <property type="match status" value="1"/>
</dbReference>
<dbReference type="Pfam" id="PF00440">
    <property type="entry name" value="TetR_N"/>
    <property type="match status" value="1"/>
</dbReference>
<organism evidence="6 7">
    <name type="scientific">Nonomuraea cypriaca</name>
    <dbReference type="NCBI Taxonomy" id="1187855"/>
    <lineage>
        <taxon>Bacteria</taxon>
        <taxon>Bacillati</taxon>
        <taxon>Actinomycetota</taxon>
        <taxon>Actinomycetes</taxon>
        <taxon>Streptosporangiales</taxon>
        <taxon>Streptosporangiaceae</taxon>
        <taxon>Nonomuraea</taxon>
    </lineage>
</organism>
<comment type="caution">
    <text evidence="6">The sequence shown here is derived from an EMBL/GenBank/DDBJ whole genome shotgun (WGS) entry which is preliminary data.</text>
</comment>
<dbReference type="InterPro" id="IPR050109">
    <property type="entry name" value="HTH-type_TetR-like_transc_reg"/>
</dbReference>
<dbReference type="PROSITE" id="PS50977">
    <property type="entry name" value="HTH_TETR_2"/>
    <property type="match status" value="1"/>
</dbReference>
<dbReference type="InterPro" id="IPR009057">
    <property type="entry name" value="Homeodomain-like_sf"/>
</dbReference>
<evidence type="ECO:0000256" key="4">
    <source>
        <dbReference type="PROSITE-ProRule" id="PRU00335"/>
    </source>
</evidence>
<feature type="DNA-binding region" description="H-T-H motif" evidence="4">
    <location>
        <begin position="31"/>
        <end position="50"/>
    </location>
</feature>
<gene>
    <name evidence="6" type="ORF">ITP53_03030</name>
</gene>
<keyword evidence="3" id="KW-0804">Transcription</keyword>
<dbReference type="RefSeq" id="WP_195893718.1">
    <property type="nucleotide sequence ID" value="NZ_JADOGI010000005.1"/>
</dbReference>
<dbReference type="InterPro" id="IPR036271">
    <property type="entry name" value="Tet_transcr_reg_TetR-rel_C_sf"/>
</dbReference>
<sequence>MSPKPPDPAVRTGLIEAAARVLAEEGPKALTTRRLANEAGTSTMAVYTYFGGMDEVWHAVRREGFARLVARLDATPDLADPVANLAAGGAAYLANGLANPHLYRAMFLERQEGPGVGDDTFQRLVDTVRRCVEAGRFHQGEPMTSLGWAVQLWTMRHGMVSLAIAGLLPAEHVPLHFADMSQRLFIGYGDDPEAARRSVDLAMRDHRRPVP</sequence>
<dbReference type="EMBL" id="JADOGI010000005">
    <property type="protein sequence ID" value="MBF8184730.1"/>
    <property type="molecule type" value="Genomic_DNA"/>
</dbReference>
<dbReference type="GO" id="GO:0003700">
    <property type="term" value="F:DNA-binding transcription factor activity"/>
    <property type="evidence" value="ECO:0007669"/>
    <property type="project" value="TreeGrafter"/>
</dbReference>
<dbReference type="InterPro" id="IPR025996">
    <property type="entry name" value="MT1864/Rv1816-like_C"/>
</dbReference>
<evidence type="ECO:0000256" key="1">
    <source>
        <dbReference type="ARBA" id="ARBA00023015"/>
    </source>
</evidence>
<keyword evidence="7" id="KW-1185">Reference proteome</keyword>